<dbReference type="FunFam" id="2.130.10.10:FF:001109">
    <property type="entry name" value="Cytoplasmic dynein 1 intermediate chain"/>
    <property type="match status" value="1"/>
</dbReference>
<dbReference type="GO" id="GO:0045504">
    <property type="term" value="F:dynein heavy chain binding"/>
    <property type="evidence" value="ECO:0007669"/>
    <property type="project" value="TreeGrafter"/>
</dbReference>
<dbReference type="SUPFAM" id="SSF50978">
    <property type="entry name" value="WD40 repeat-like"/>
    <property type="match status" value="1"/>
</dbReference>
<accession>A0A9J7DI08</accession>
<evidence type="ECO:0000256" key="4">
    <source>
        <dbReference type="ARBA" id="ARBA00022574"/>
    </source>
</evidence>
<dbReference type="GO" id="GO:0005868">
    <property type="term" value="C:cytoplasmic dynein complex"/>
    <property type="evidence" value="ECO:0007669"/>
    <property type="project" value="InterPro"/>
</dbReference>
<evidence type="ECO:0000313" key="8">
    <source>
        <dbReference type="Proteomes" id="UP001652621"/>
    </source>
</evidence>
<keyword evidence="3" id="KW-0963">Cytoplasm</keyword>
<proteinExistence type="inferred from homology"/>
<dbReference type="PANTHER" id="PTHR12442:SF22">
    <property type="entry name" value="CYTOPLASMIC DYNEIN 1 INTERMEDIATE CHAIN-RELATED"/>
    <property type="match status" value="1"/>
</dbReference>
<comment type="similarity">
    <text evidence="2">Belongs to the dynein intermediate chain family.</text>
</comment>
<dbReference type="InterPro" id="IPR036322">
    <property type="entry name" value="WD40_repeat_dom_sf"/>
</dbReference>
<keyword evidence="4" id="KW-0853">WD repeat</keyword>
<dbReference type="Pfam" id="PF11540">
    <property type="entry name" value="Dynein_IC2"/>
    <property type="match status" value="1"/>
</dbReference>
<comment type="subcellular location">
    <subcellularLocation>
        <location evidence="1">Cytoplasm</location>
        <location evidence="1">Cytoskeleton</location>
    </subcellularLocation>
</comment>
<dbReference type="InterPro" id="IPR001680">
    <property type="entry name" value="WD40_rpt"/>
</dbReference>
<dbReference type="InterPro" id="IPR050687">
    <property type="entry name" value="Dynein_IC"/>
</dbReference>
<dbReference type="GO" id="GO:0045503">
    <property type="term" value="F:dynein light chain binding"/>
    <property type="evidence" value="ECO:0007669"/>
    <property type="project" value="TreeGrafter"/>
</dbReference>
<dbReference type="RefSeq" id="XP_019893428.1">
    <property type="nucleotide sequence ID" value="XM_020037869.2"/>
</dbReference>
<dbReference type="FunFam" id="2.130.10.10:FF:000552">
    <property type="entry name" value="Cytoplasmic dynein 1 intermediate chain"/>
    <property type="match status" value="1"/>
</dbReference>
<dbReference type="VEuPathDB" id="VectorBase:MDOMA2_009051"/>
<evidence type="ECO:0000256" key="6">
    <source>
        <dbReference type="ARBA" id="ARBA00023212"/>
    </source>
</evidence>
<reference evidence="9" key="1">
    <citation type="submission" date="2025-08" db="UniProtKB">
        <authorList>
            <consortium name="RefSeq"/>
        </authorList>
    </citation>
    <scope>IDENTIFICATION</scope>
    <source>
        <strain evidence="9">Aabys</strain>
        <tissue evidence="9">Whole body</tissue>
    </source>
</reference>
<dbReference type="SMART" id="SM00320">
    <property type="entry name" value="WD40"/>
    <property type="match status" value="6"/>
</dbReference>
<dbReference type="GeneID" id="101888373"/>
<keyword evidence="6" id="KW-0206">Cytoskeleton</keyword>
<dbReference type="CTD" id="44160"/>
<dbReference type="Pfam" id="PF00400">
    <property type="entry name" value="WD40"/>
    <property type="match status" value="2"/>
</dbReference>
<dbReference type="Proteomes" id="UP001652621">
    <property type="component" value="Unplaced"/>
</dbReference>
<dbReference type="Gene3D" id="2.130.10.10">
    <property type="entry name" value="YVTN repeat-like/Quinoprotein amine dehydrogenase"/>
    <property type="match status" value="1"/>
</dbReference>
<evidence type="ECO:0000256" key="5">
    <source>
        <dbReference type="ARBA" id="ARBA00022737"/>
    </source>
</evidence>
<evidence type="ECO:0000256" key="3">
    <source>
        <dbReference type="ARBA" id="ARBA00022490"/>
    </source>
</evidence>
<feature type="region of interest" description="Disordered" evidence="7">
    <location>
        <begin position="72"/>
        <end position="99"/>
    </location>
</feature>
<evidence type="ECO:0000256" key="2">
    <source>
        <dbReference type="ARBA" id="ARBA00011059"/>
    </source>
</evidence>
<evidence type="ECO:0000313" key="9">
    <source>
        <dbReference type="RefSeq" id="XP_019893428.1"/>
    </source>
</evidence>
<sequence length="620" mass="69764">MDRKAELERKKARLAALREEKDRRRREKEMKDMEELAVRNNDKDQRKDLDEMLSSLGVAPVSEVLTSLSSVNSLNSDNSNTQTPDASLQTNMNGPSAGKKPLNLSVYNVQATNIPPKETLTYSKQTQTQSTGGHDRDVLAFDAQGDDEESSLPHLDGFTSKLPPGYLTHGLPTVKDVAPAITPLEQKKEQEEKKEIKELSEEQKQMIILSEDFQRFVLRAGRIMERALSENVDIYTDYIRIGDNEEANDEKSHARLSLNRVFYDDRWSKNRCITCMDWSSHFPELVVASYHNNEESPNEPDGVVMVWNTKFKKHTPEDVFHCQSAVMSTCFAKFNPNLILGGTYSGQVVLWDNRVQKRTPIQRTPLSAAAHTHPVYCLQMVGTQNAHNVISISSDGKLCSWSLDMLSLPQDTMELQQSQKKAIAITCMAFPANEINSLVMGSEDGYVYSASRHGLRSGVNETFEKHIGPVTGISTHYNQSSPDFSHLFLTSSIDWTIKLWSLKDNKPLYSFEDNSDYVMDVAWSPVHPALFAAVDGSGRLDLWNLNQDTEVPTASVVVDHAPALNRVSWMPNGQHVCVGDDSGRLHVYDVADHLAQPSRDEWSRFNATLNELKMNQSDEV</sequence>
<dbReference type="InterPro" id="IPR015943">
    <property type="entry name" value="WD40/YVTN_repeat-like_dom_sf"/>
</dbReference>
<dbReference type="AlphaFoldDB" id="A0A9J7DI08"/>
<dbReference type="InterPro" id="IPR025956">
    <property type="entry name" value="DYNC1I1/DYNC1I2"/>
</dbReference>
<keyword evidence="8" id="KW-1185">Reference proteome</keyword>
<evidence type="ECO:0000256" key="1">
    <source>
        <dbReference type="ARBA" id="ARBA00004245"/>
    </source>
</evidence>
<dbReference type="GO" id="GO:0010970">
    <property type="term" value="P:transport along microtubule"/>
    <property type="evidence" value="ECO:0007669"/>
    <property type="project" value="TreeGrafter"/>
</dbReference>
<keyword evidence="5" id="KW-0677">Repeat</keyword>
<organism evidence="8 9">
    <name type="scientific">Musca domestica</name>
    <name type="common">House fly</name>
    <dbReference type="NCBI Taxonomy" id="7370"/>
    <lineage>
        <taxon>Eukaryota</taxon>
        <taxon>Metazoa</taxon>
        <taxon>Ecdysozoa</taxon>
        <taxon>Arthropoda</taxon>
        <taxon>Hexapoda</taxon>
        <taxon>Insecta</taxon>
        <taxon>Pterygota</taxon>
        <taxon>Neoptera</taxon>
        <taxon>Endopterygota</taxon>
        <taxon>Diptera</taxon>
        <taxon>Brachycera</taxon>
        <taxon>Muscomorpha</taxon>
        <taxon>Muscoidea</taxon>
        <taxon>Muscidae</taxon>
        <taxon>Musca</taxon>
    </lineage>
</organism>
<protein>
    <submittedName>
        <fullName evidence="9">Cytoplasmic dynein 1 intermediate chain isoform X14</fullName>
    </submittedName>
</protein>
<dbReference type="PANTHER" id="PTHR12442">
    <property type="entry name" value="DYNEIN INTERMEDIATE CHAIN"/>
    <property type="match status" value="1"/>
</dbReference>
<feature type="compositionally biased region" description="Polar residues" evidence="7">
    <location>
        <begin position="81"/>
        <end position="94"/>
    </location>
</feature>
<evidence type="ECO:0000256" key="7">
    <source>
        <dbReference type="SAM" id="MobiDB-lite"/>
    </source>
</evidence>
<name>A0A9J7DI08_MUSDO</name>
<feature type="region of interest" description="Disordered" evidence="7">
    <location>
        <begin position="18"/>
        <end position="46"/>
    </location>
</feature>
<dbReference type="OrthoDB" id="4189at2759"/>
<gene>
    <name evidence="9" type="primary">LOC101888373</name>
</gene>